<comment type="subcellular location">
    <subcellularLocation>
        <location evidence="1">Nucleus</location>
    </subcellularLocation>
</comment>
<feature type="domain" description="BESS" evidence="2">
    <location>
        <begin position="87"/>
        <end position="126"/>
    </location>
</feature>
<keyword evidence="4" id="KW-1185">Reference proteome</keyword>
<dbReference type="EMBL" id="BMAT01000357">
    <property type="protein sequence ID" value="GFR64704.1"/>
    <property type="molecule type" value="Genomic_DNA"/>
</dbReference>
<reference evidence="3 4" key="1">
    <citation type="journal article" date="2021" name="Elife">
        <title>Chloroplast acquisition without the gene transfer in kleptoplastic sea slugs, Plakobranchus ocellatus.</title>
        <authorList>
            <person name="Maeda T."/>
            <person name="Takahashi S."/>
            <person name="Yoshida T."/>
            <person name="Shimamura S."/>
            <person name="Takaki Y."/>
            <person name="Nagai Y."/>
            <person name="Toyoda A."/>
            <person name="Suzuki Y."/>
            <person name="Arimoto A."/>
            <person name="Ishii H."/>
            <person name="Satoh N."/>
            <person name="Nishiyama T."/>
            <person name="Hasebe M."/>
            <person name="Maruyama T."/>
            <person name="Minagawa J."/>
            <person name="Obokata J."/>
            <person name="Shigenobu S."/>
        </authorList>
    </citation>
    <scope>NUCLEOTIDE SEQUENCE [LARGE SCALE GENOMIC DNA]</scope>
</reference>
<dbReference type="PROSITE" id="PS51031">
    <property type="entry name" value="BESS"/>
    <property type="match status" value="1"/>
</dbReference>
<evidence type="ECO:0000313" key="3">
    <source>
        <dbReference type="EMBL" id="GFR64704.1"/>
    </source>
</evidence>
<protein>
    <recommendedName>
        <fullName evidence="2">BESS domain-containing protein</fullName>
    </recommendedName>
</protein>
<evidence type="ECO:0000313" key="4">
    <source>
        <dbReference type="Proteomes" id="UP000762676"/>
    </source>
</evidence>
<feature type="non-terminal residue" evidence="3">
    <location>
        <position position="1"/>
    </location>
</feature>
<sequence length="166" mass="19145">VTGPLRATCHLTCSKRMNLHFQEVIIPSMSTQPQAVEVHAQPLLTPRPGAARKRKYPQERYTANPVNDKMLDTISRIGTKLAQKEVLDEDEYFCRSLISKIKSLDPFSKLECQAEIQMVILRYMRRSVQAAEGRQSQTYRSRQGSDYDQYHYQTFDLSQSVMNVTN</sequence>
<proteinExistence type="predicted"/>
<dbReference type="GO" id="GO:0005634">
    <property type="term" value="C:nucleus"/>
    <property type="evidence" value="ECO:0007669"/>
    <property type="project" value="UniProtKB-SubCell"/>
</dbReference>
<gene>
    <name evidence="3" type="ORF">ElyMa_000184200</name>
</gene>
<accession>A0AAV4EVG2</accession>
<dbReference type="AlphaFoldDB" id="A0AAV4EVG2"/>
<name>A0AAV4EVG2_9GAST</name>
<organism evidence="3 4">
    <name type="scientific">Elysia marginata</name>
    <dbReference type="NCBI Taxonomy" id="1093978"/>
    <lineage>
        <taxon>Eukaryota</taxon>
        <taxon>Metazoa</taxon>
        <taxon>Spiralia</taxon>
        <taxon>Lophotrochozoa</taxon>
        <taxon>Mollusca</taxon>
        <taxon>Gastropoda</taxon>
        <taxon>Heterobranchia</taxon>
        <taxon>Euthyneura</taxon>
        <taxon>Panpulmonata</taxon>
        <taxon>Sacoglossa</taxon>
        <taxon>Placobranchoidea</taxon>
        <taxon>Plakobranchidae</taxon>
        <taxon>Elysia</taxon>
    </lineage>
</organism>
<evidence type="ECO:0000259" key="2">
    <source>
        <dbReference type="PROSITE" id="PS51031"/>
    </source>
</evidence>
<dbReference type="GO" id="GO:0003677">
    <property type="term" value="F:DNA binding"/>
    <property type="evidence" value="ECO:0007669"/>
    <property type="project" value="InterPro"/>
</dbReference>
<dbReference type="Proteomes" id="UP000762676">
    <property type="component" value="Unassembled WGS sequence"/>
</dbReference>
<keyword evidence="1" id="KW-0539">Nucleus</keyword>
<comment type="caution">
    <text evidence="3">The sequence shown here is derived from an EMBL/GenBank/DDBJ whole genome shotgun (WGS) entry which is preliminary data.</text>
</comment>
<evidence type="ECO:0000256" key="1">
    <source>
        <dbReference type="PROSITE-ProRule" id="PRU00371"/>
    </source>
</evidence>
<dbReference type="InterPro" id="IPR004210">
    <property type="entry name" value="BESS_motif"/>
</dbReference>